<dbReference type="GeneID" id="9814679"/>
<evidence type="ECO:0000256" key="3">
    <source>
        <dbReference type="ARBA" id="ARBA00022723"/>
    </source>
</evidence>
<feature type="domain" description="NR LBD" evidence="12">
    <location>
        <begin position="107"/>
        <end position="327"/>
    </location>
</feature>
<dbReference type="InterPro" id="IPR013088">
    <property type="entry name" value="Znf_NHR/GATA"/>
</dbReference>
<keyword evidence="7" id="KW-0238">DNA-binding</keyword>
<dbReference type="PROSITE" id="PS51030">
    <property type="entry name" value="NUCLEAR_REC_DBD_2"/>
    <property type="match status" value="1"/>
</dbReference>
<dbReference type="GO" id="GO:0008270">
    <property type="term" value="F:zinc ion binding"/>
    <property type="evidence" value="ECO:0007669"/>
    <property type="project" value="UniProtKB-KW"/>
</dbReference>
<dbReference type="Pfam" id="PF00104">
    <property type="entry name" value="Hormone_recep"/>
    <property type="match status" value="1"/>
</dbReference>
<dbReference type="PRINTS" id="PR00047">
    <property type="entry name" value="STROIDFINGER"/>
</dbReference>
<evidence type="ECO:0000256" key="1">
    <source>
        <dbReference type="ARBA" id="ARBA00004123"/>
    </source>
</evidence>
<dbReference type="RefSeq" id="XP_003113312.2">
    <property type="nucleotide sequence ID" value="XM_003113264.2"/>
</dbReference>
<dbReference type="Pfam" id="PF00105">
    <property type="entry name" value="zf-C4"/>
    <property type="match status" value="1"/>
</dbReference>
<evidence type="ECO:0000256" key="10">
    <source>
        <dbReference type="ARBA" id="ARBA00023242"/>
    </source>
</evidence>
<dbReference type="InterPro" id="IPR000536">
    <property type="entry name" value="Nucl_hrmn_rcpt_lig-bd"/>
</dbReference>
<evidence type="ECO:0000256" key="5">
    <source>
        <dbReference type="ARBA" id="ARBA00022833"/>
    </source>
</evidence>
<keyword evidence="9" id="KW-0675">Receptor</keyword>
<evidence type="ECO:0000256" key="4">
    <source>
        <dbReference type="ARBA" id="ARBA00022771"/>
    </source>
</evidence>
<proteinExistence type="inferred from homology"/>
<evidence type="ECO:0000313" key="14">
    <source>
        <dbReference type="Proteomes" id="UP000483820"/>
    </source>
</evidence>
<dbReference type="SMART" id="SM00430">
    <property type="entry name" value="HOLI"/>
    <property type="match status" value="1"/>
</dbReference>
<protein>
    <submittedName>
        <fullName evidence="13">Uncharacterized protein</fullName>
    </submittedName>
</protein>
<dbReference type="Proteomes" id="UP000483820">
    <property type="component" value="Chromosome III"/>
</dbReference>
<keyword evidence="10" id="KW-0539">Nucleus</keyword>
<comment type="caution">
    <text evidence="13">The sequence shown here is derived from an EMBL/GenBank/DDBJ whole genome shotgun (WGS) entry which is preliminary data.</text>
</comment>
<evidence type="ECO:0000313" key="13">
    <source>
        <dbReference type="EMBL" id="KAF1761612.1"/>
    </source>
</evidence>
<name>A0A6A5H583_CAERE</name>
<evidence type="ECO:0000256" key="6">
    <source>
        <dbReference type="ARBA" id="ARBA00023015"/>
    </source>
</evidence>
<dbReference type="AlphaFoldDB" id="A0A6A5H583"/>
<dbReference type="SUPFAM" id="SSF57716">
    <property type="entry name" value="Glucocorticoid receptor-like (DNA-binding domain)"/>
    <property type="match status" value="1"/>
</dbReference>
<dbReference type="CDD" id="cd06960">
    <property type="entry name" value="NR_DBD_HNF4A"/>
    <property type="match status" value="1"/>
</dbReference>
<dbReference type="SMART" id="SM00399">
    <property type="entry name" value="ZnF_C4"/>
    <property type="match status" value="1"/>
</dbReference>
<feature type="domain" description="Nuclear receptor" evidence="11">
    <location>
        <begin position="6"/>
        <end position="80"/>
    </location>
</feature>
<dbReference type="PANTHER" id="PTHR45886:SF17">
    <property type="entry name" value="NUCLEAR HORMONE RECEPTOR FAMILY MEMBER NHR-9"/>
    <property type="match status" value="1"/>
</dbReference>
<dbReference type="Gene3D" id="1.10.565.10">
    <property type="entry name" value="Retinoid X Receptor"/>
    <property type="match status" value="1"/>
</dbReference>
<keyword evidence="6" id="KW-0805">Transcription regulation</keyword>
<sequence>MNTPPETNCAVCSRPSNAFNYGVLSCNACKMFFRRAILGKSEKFCKNNGNCDQLNSILACKLCRFQKCLHLGMKLNTNQYVNLSDLINSLSKRNAERSNKLLNYQCADDPTLSQVINKFPLFSKKSTDQVFSKSDWGFMEQLTTIEFMSKFEFAQLLDPDDLLVIFKASCFKTASLIKAIRSYSLKSEFLQYPDGDSIVPEQLIPYCASDFLARVQSRLIGKLIELNIKEEEFLLLISVLLCNPAINHLSDDGRTIISIQQKIYTSALFQYCLITYQQFGPSRFNELLSVCHIINRHMEDIGQLCFMFTFRPPTEKYKKLCAELLNC</sequence>
<comment type="subcellular location">
    <subcellularLocation>
        <location evidence="1">Nucleus</location>
    </subcellularLocation>
</comment>
<keyword evidence="5" id="KW-0862">Zinc</keyword>
<evidence type="ECO:0000256" key="2">
    <source>
        <dbReference type="ARBA" id="ARBA00005993"/>
    </source>
</evidence>
<gene>
    <name evidence="13" type="ORF">GCK72_009868</name>
</gene>
<dbReference type="GO" id="GO:0000978">
    <property type="term" value="F:RNA polymerase II cis-regulatory region sequence-specific DNA binding"/>
    <property type="evidence" value="ECO:0007669"/>
    <property type="project" value="InterPro"/>
</dbReference>
<keyword evidence="8" id="KW-0804">Transcription</keyword>
<dbReference type="Gene3D" id="3.30.50.10">
    <property type="entry name" value="Erythroid Transcription Factor GATA-1, subunit A"/>
    <property type="match status" value="1"/>
</dbReference>
<dbReference type="GO" id="GO:0005634">
    <property type="term" value="C:nucleus"/>
    <property type="evidence" value="ECO:0007669"/>
    <property type="project" value="UniProtKB-SubCell"/>
</dbReference>
<evidence type="ECO:0000256" key="9">
    <source>
        <dbReference type="ARBA" id="ARBA00023170"/>
    </source>
</evidence>
<accession>A0A6A5H583</accession>
<comment type="similarity">
    <text evidence="2">Belongs to the nuclear hormone receptor family.</text>
</comment>
<dbReference type="PROSITE" id="PS51843">
    <property type="entry name" value="NR_LBD"/>
    <property type="match status" value="1"/>
</dbReference>
<reference evidence="13 14" key="1">
    <citation type="submission" date="2019-12" db="EMBL/GenBank/DDBJ databases">
        <title>Chromosome-level assembly of the Caenorhabditis remanei genome.</title>
        <authorList>
            <person name="Teterina A.A."/>
            <person name="Willis J.H."/>
            <person name="Phillips P.C."/>
        </authorList>
    </citation>
    <scope>NUCLEOTIDE SEQUENCE [LARGE SCALE GENOMIC DNA]</scope>
    <source>
        <strain evidence="13 14">PX506</strain>
        <tissue evidence="13">Whole organism</tissue>
    </source>
</reference>
<keyword evidence="3" id="KW-0479">Metal-binding</keyword>
<dbReference type="EMBL" id="WUAV01000003">
    <property type="protein sequence ID" value="KAF1761612.1"/>
    <property type="molecule type" value="Genomic_DNA"/>
</dbReference>
<dbReference type="InterPro" id="IPR001628">
    <property type="entry name" value="Znf_hrmn_rcpt"/>
</dbReference>
<dbReference type="PANTHER" id="PTHR45886">
    <property type="entry name" value="NUCLEAR HORMONE RECEPTOR FAMILY-RELATED-RELATED"/>
    <property type="match status" value="1"/>
</dbReference>
<dbReference type="InterPro" id="IPR035500">
    <property type="entry name" value="NHR-like_dom_sf"/>
</dbReference>
<keyword evidence="4" id="KW-0863">Zinc-finger</keyword>
<evidence type="ECO:0000256" key="8">
    <source>
        <dbReference type="ARBA" id="ARBA00023163"/>
    </source>
</evidence>
<dbReference type="InterPro" id="IPR049636">
    <property type="entry name" value="HNF4-like_DBD"/>
</dbReference>
<evidence type="ECO:0000259" key="11">
    <source>
        <dbReference type="PROSITE" id="PS51030"/>
    </source>
</evidence>
<dbReference type="GO" id="GO:0003700">
    <property type="term" value="F:DNA-binding transcription factor activity"/>
    <property type="evidence" value="ECO:0007669"/>
    <property type="project" value="InterPro"/>
</dbReference>
<evidence type="ECO:0000259" key="12">
    <source>
        <dbReference type="PROSITE" id="PS51843"/>
    </source>
</evidence>
<organism evidence="13 14">
    <name type="scientific">Caenorhabditis remanei</name>
    <name type="common">Caenorhabditis vulgaris</name>
    <dbReference type="NCBI Taxonomy" id="31234"/>
    <lineage>
        <taxon>Eukaryota</taxon>
        <taxon>Metazoa</taxon>
        <taxon>Ecdysozoa</taxon>
        <taxon>Nematoda</taxon>
        <taxon>Chromadorea</taxon>
        <taxon>Rhabditida</taxon>
        <taxon>Rhabditina</taxon>
        <taxon>Rhabditomorpha</taxon>
        <taxon>Rhabditoidea</taxon>
        <taxon>Rhabditidae</taxon>
        <taxon>Peloderinae</taxon>
        <taxon>Caenorhabditis</taxon>
    </lineage>
</organism>
<dbReference type="SUPFAM" id="SSF48508">
    <property type="entry name" value="Nuclear receptor ligand-binding domain"/>
    <property type="match status" value="1"/>
</dbReference>
<evidence type="ECO:0000256" key="7">
    <source>
        <dbReference type="ARBA" id="ARBA00023125"/>
    </source>
</evidence>
<dbReference type="KEGG" id="crq:GCK72_009868"/>
<dbReference type="CTD" id="9814679"/>